<dbReference type="GO" id="GO:0030288">
    <property type="term" value="C:outer membrane-bounded periplasmic space"/>
    <property type="evidence" value="ECO:0007669"/>
    <property type="project" value="TreeGrafter"/>
</dbReference>
<dbReference type="SUPFAM" id="SSF50692">
    <property type="entry name" value="ADC-like"/>
    <property type="match status" value="1"/>
</dbReference>
<keyword evidence="6" id="KW-0408">Iron</keyword>
<dbReference type="OrthoDB" id="9803192at2"/>
<dbReference type="EMBL" id="SJTH01000015">
    <property type="protein sequence ID" value="TCJ03604.1"/>
    <property type="molecule type" value="Genomic_DNA"/>
</dbReference>
<comment type="caution">
    <text evidence="9">The sequence shown here is derived from an EMBL/GenBank/DDBJ whole genome shotgun (WGS) entry which is preliminary data.</text>
</comment>
<keyword evidence="4" id="KW-0732">Signal</keyword>
<dbReference type="PANTHER" id="PTHR43742">
    <property type="entry name" value="TRIMETHYLAMINE-N-OXIDE REDUCTASE"/>
    <property type="match status" value="1"/>
</dbReference>
<keyword evidence="7" id="KW-0411">Iron-sulfur</keyword>
<proteinExistence type="inferred from homology"/>
<evidence type="ECO:0000256" key="2">
    <source>
        <dbReference type="ARBA" id="ARBA00010312"/>
    </source>
</evidence>
<dbReference type="InterPro" id="IPR006963">
    <property type="entry name" value="Mopterin_OxRdtase_4Fe-4S_dom"/>
</dbReference>
<evidence type="ECO:0000256" key="1">
    <source>
        <dbReference type="ARBA" id="ARBA00001942"/>
    </source>
</evidence>
<dbReference type="InterPro" id="IPR006657">
    <property type="entry name" value="MoPterin_dinucl-bd_dom"/>
</dbReference>
<dbReference type="Gene3D" id="2.20.25.90">
    <property type="entry name" value="ADC-like domains"/>
    <property type="match status" value="1"/>
</dbReference>
<dbReference type="Gene3D" id="3.40.228.10">
    <property type="entry name" value="Dimethylsulfoxide Reductase, domain 2"/>
    <property type="match status" value="1"/>
</dbReference>
<dbReference type="GO" id="GO:0051536">
    <property type="term" value="F:iron-sulfur cluster binding"/>
    <property type="evidence" value="ECO:0007669"/>
    <property type="project" value="UniProtKB-KW"/>
</dbReference>
<evidence type="ECO:0000256" key="7">
    <source>
        <dbReference type="ARBA" id="ARBA00023014"/>
    </source>
</evidence>
<dbReference type="GO" id="GO:0009055">
    <property type="term" value="F:electron transfer activity"/>
    <property type="evidence" value="ECO:0007669"/>
    <property type="project" value="TreeGrafter"/>
</dbReference>
<dbReference type="InterPro" id="IPR050612">
    <property type="entry name" value="Prok_Mopterin_Oxidored"/>
</dbReference>
<dbReference type="GO" id="GO:0009061">
    <property type="term" value="P:anaerobic respiration"/>
    <property type="evidence" value="ECO:0007669"/>
    <property type="project" value="TreeGrafter"/>
</dbReference>
<feature type="domain" description="4Fe-4S Mo/W bis-MGD-type" evidence="8">
    <location>
        <begin position="54"/>
        <end position="115"/>
    </location>
</feature>
<name>A0A4R1B0S6_9BACI</name>
<evidence type="ECO:0000256" key="6">
    <source>
        <dbReference type="ARBA" id="ARBA00023004"/>
    </source>
</evidence>
<gene>
    <name evidence="9" type="ORF">E0Y62_13540</name>
</gene>
<dbReference type="Gene3D" id="3.40.50.740">
    <property type="match status" value="2"/>
</dbReference>
<dbReference type="PANTHER" id="PTHR43742:SF3">
    <property type="entry name" value="DIMETHYL SULFOXIDE REDUCTASE DMSA"/>
    <property type="match status" value="1"/>
</dbReference>
<keyword evidence="3" id="KW-0479">Metal-binding</keyword>
<dbReference type="AlphaFoldDB" id="A0A4R1B0S6"/>
<evidence type="ECO:0000256" key="3">
    <source>
        <dbReference type="ARBA" id="ARBA00022723"/>
    </source>
</evidence>
<evidence type="ECO:0000313" key="9">
    <source>
        <dbReference type="EMBL" id="TCJ03604.1"/>
    </source>
</evidence>
<keyword evidence="10" id="KW-1185">Reference proteome</keyword>
<keyword evidence="5" id="KW-0560">Oxidoreductase</keyword>
<accession>A0A4R1B0S6</accession>
<dbReference type="GO" id="GO:0030151">
    <property type="term" value="F:molybdenum ion binding"/>
    <property type="evidence" value="ECO:0007669"/>
    <property type="project" value="TreeGrafter"/>
</dbReference>
<dbReference type="GO" id="GO:0016491">
    <property type="term" value="F:oxidoreductase activity"/>
    <property type="evidence" value="ECO:0007669"/>
    <property type="project" value="UniProtKB-KW"/>
</dbReference>
<dbReference type="Gene3D" id="2.40.40.20">
    <property type="match status" value="1"/>
</dbReference>
<dbReference type="PROSITE" id="PS51669">
    <property type="entry name" value="4FE4S_MOW_BIS_MGD"/>
    <property type="match status" value="1"/>
</dbReference>
<dbReference type="SUPFAM" id="SSF53706">
    <property type="entry name" value="Formate dehydrogenase/DMSO reductase, domains 1-3"/>
    <property type="match status" value="1"/>
</dbReference>
<dbReference type="RefSeq" id="WP_131237272.1">
    <property type="nucleotide sequence ID" value="NZ_CP183326.1"/>
</dbReference>
<dbReference type="InterPro" id="IPR009010">
    <property type="entry name" value="Asp_de-COase-like_dom_sf"/>
</dbReference>
<dbReference type="STRING" id="1742358.GCA_001439605_03922"/>
<dbReference type="InterPro" id="IPR006311">
    <property type="entry name" value="TAT_signal"/>
</dbReference>
<dbReference type="PROSITE" id="PS51318">
    <property type="entry name" value="TAT"/>
    <property type="match status" value="1"/>
</dbReference>
<dbReference type="InterPro" id="IPR006656">
    <property type="entry name" value="Mopterin_OxRdtase"/>
</dbReference>
<evidence type="ECO:0000256" key="4">
    <source>
        <dbReference type="ARBA" id="ARBA00022729"/>
    </source>
</evidence>
<protein>
    <submittedName>
        <fullName evidence="9">Dimethyl sulfoxide reductase subunit A</fullName>
    </submittedName>
</protein>
<evidence type="ECO:0000259" key="8">
    <source>
        <dbReference type="PROSITE" id="PS51669"/>
    </source>
</evidence>
<reference evidence="9 10" key="1">
    <citation type="submission" date="2019-03" db="EMBL/GenBank/DDBJ databases">
        <authorList>
            <person name="Jensen L."/>
            <person name="Storgaard J."/>
            <person name="Sulaj E."/>
            <person name="Schramm A."/>
            <person name="Marshall I.P.G."/>
        </authorList>
    </citation>
    <scope>NUCLEOTIDE SEQUENCE [LARGE SCALE GENOMIC DNA]</scope>
    <source>
        <strain evidence="9 10">2017H2G3</strain>
    </source>
</reference>
<evidence type="ECO:0000256" key="5">
    <source>
        <dbReference type="ARBA" id="ARBA00023002"/>
    </source>
</evidence>
<comment type="cofactor">
    <cofactor evidence="1">
        <name>Mo-bis(molybdopterin guanine dinucleotide)</name>
        <dbReference type="ChEBI" id="CHEBI:60539"/>
    </cofactor>
</comment>
<sequence>MLDIMSKINEFKMSRRAFIGWTSAIAVTTAIPVSRGLVAKAENNIGIAETDGEGIWKTAACWHNCGSRCLNKVLIKDGVVIRQKTDDTHKDSPDFPQQRGCLRGRSQRHQVFNADRLKYPMRRKNWKPGGGKKELRGKDQWVRLSWDEALDIVATETKRIIGKYGNESIMVTGGDANIRNAMSAIGGFSACYGSSSWGAWRWIWENMGIGEGLIVNGINDRIDLRNSQLIVLWGANPAWSTMGSVTYNYLQAKKAGARFITIDPIYTDSAHVFDADWIPVRPGTDDALAFGIMYTLLDEDDPAANPLVKWDFLDKYTIGFDEAHMPEGADPKDNLKDYILGTYDNQPKTPEWASEICGVEPTKIRELAREIGGTERVALLTAWAPARIANGEGWVQAFSALGMMTGQMGGSGKMTGVSCWEYAGNMGPFLLTAGGKGLPSITNPIDNLINENEMWDAVLNGKFLQRYEKERNVNIQFIYHNYENHLQTRSNIAKGIKAHHKVEFVVTNAYALTTNAKYSDIVLPVATQWETAGAVKGGNREILINWSKIIEPLYESKTDQEIAEALLKKLGKDPKEVFPITAEQQYFNQLAGSMVMKENGVDYEPLCTITAQDIKEWGVEGTPQKGRITLKEFVDTGIYQVPRKAGDNFGFIAYKDFIDDPEANPVSSESGKFEIYCKAINELSKTAYSEIAPIPKYEVKVHGYEATFEDWESRKKGKYPYQMINPHYLRRSHSTLDNVPQLREAWPNPVYISRKDADEKGIKDGDTVLLSNEYAKSLRPAAVVETIMPGVIGLPHGAWVDIDEKTGIDRGGADNLFVPHIPKGLGSSGFNTARVNFEKWKGEPLEEDVKWEQRIIKF</sequence>
<dbReference type="Pfam" id="PF01568">
    <property type="entry name" value="Molydop_binding"/>
    <property type="match status" value="1"/>
</dbReference>
<dbReference type="Proteomes" id="UP000293846">
    <property type="component" value="Unassembled WGS sequence"/>
</dbReference>
<organism evidence="9 10">
    <name type="scientific">Cytobacillus praedii</name>
    <dbReference type="NCBI Taxonomy" id="1742358"/>
    <lineage>
        <taxon>Bacteria</taxon>
        <taxon>Bacillati</taxon>
        <taxon>Bacillota</taxon>
        <taxon>Bacilli</taxon>
        <taxon>Bacillales</taxon>
        <taxon>Bacillaceae</taxon>
        <taxon>Cytobacillus</taxon>
    </lineage>
</organism>
<dbReference type="GO" id="GO:0043546">
    <property type="term" value="F:molybdopterin cofactor binding"/>
    <property type="evidence" value="ECO:0007669"/>
    <property type="project" value="InterPro"/>
</dbReference>
<comment type="similarity">
    <text evidence="2">Belongs to the prokaryotic molybdopterin-containing oxidoreductase family.</text>
</comment>
<evidence type="ECO:0000313" key="10">
    <source>
        <dbReference type="Proteomes" id="UP000293846"/>
    </source>
</evidence>
<dbReference type="Pfam" id="PF00384">
    <property type="entry name" value="Molybdopterin"/>
    <property type="match status" value="1"/>
</dbReference>